<reference evidence="1 2" key="1">
    <citation type="submission" date="2016-01" db="EMBL/GenBank/DDBJ databases">
        <title>Complete genome and mega plasmid sequence of Sphingomonas panacis DCY99 elicits systemic resistance in rice to Xanthomonas oryzae.</title>
        <authorList>
            <person name="Kim Y.J."/>
            <person name="Yang D.C."/>
            <person name="Sing P."/>
        </authorList>
    </citation>
    <scope>NUCLEOTIDE SEQUENCE [LARGE SCALE GENOMIC DNA]</scope>
    <source>
        <strain evidence="1 2">DCY99</strain>
    </source>
</reference>
<dbReference type="STRING" id="1560345.AWL63_18280"/>
<dbReference type="Pfam" id="PF01527">
    <property type="entry name" value="HTH_Tnp_1"/>
    <property type="match status" value="1"/>
</dbReference>
<organism evidence="1 2">
    <name type="scientific">Sphingomonas panacis</name>
    <dbReference type="NCBI Taxonomy" id="1560345"/>
    <lineage>
        <taxon>Bacteria</taxon>
        <taxon>Pseudomonadati</taxon>
        <taxon>Pseudomonadota</taxon>
        <taxon>Alphaproteobacteria</taxon>
        <taxon>Sphingomonadales</taxon>
        <taxon>Sphingomonadaceae</taxon>
        <taxon>Sphingomonas</taxon>
    </lineage>
</organism>
<dbReference type="RefSeq" id="WP_069206128.1">
    <property type="nucleotide sequence ID" value="NZ_CP014168.1"/>
</dbReference>
<dbReference type="Gene3D" id="1.10.10.10">
    <property type="entry name" value="Winged helix-like DNA-binding domain superfamily/Winged helix DNA-binding domain"/>
    <property type="match status" value="1"/>
</dbReference>
<dbReference type="InterPro" id="IPR036388">
    <property type="entry name" value="WH-like_DNA-bd_sf"/>
</dbReference>
<evidence type="ECO:0000313" key="2">
    <source>
        <dbReference type="Proteomes" id="UP000094256"/>
    </source>
</evidence>
<dbReference type="SUPFAM" id="SSF48295">
    <property type="entry name" value="TrpR-like"/>
    <property type="match status" value="1"/>
</dbReference>
<protein>
    <submittedName>
        <fullName evidence="1">Transposase</fullName>
    </submittedName>
</protein>
<dbReference type="InterPro" id="IPR010921">
    <property type="entry name" value="Trp_repressor/repl_initiator"/>
</dbReference>
<evidence type="ECO:0000313" key="1">
    <source>
        <dbReference type="EMBL" id="AOH85592.1"/>
    </source>
</evidence>
<dbReference type="GO" id="GO:0004803">
    <property type="term" value="F:transposase activity"/>
    <property type="evidence" value="ECO:0007669"/>
    <property type="project" value="InterPro"/>
</dbReference>
<dbReference type="AlphaFoldDB" id="A0A1B3ZDV7"/>
<dbReference type="Proteomes" id="UP000094256">
    <property type="component" value="Chromosome"/>
</dbReference>
<proteinExistence type="predicted"/>
<keyword evidence="2" id="KW-1185">Reference proteome</keyword>
<dbReference type="GO" id="GO:0043565">
    <property type="term" value="F:sequence-specific DNA binding"/>
    <property type="evidence" value="ECO:0007669"/>
    <property type="project" value="InterPro"/>
</dbReference>
<dbReference type="InterPro" id="IPR002514">
    <property type="entry name" value="Transposase_8"/>
</dbReference>
<accession>A0A1B3ZDV7</accession>
<sequence length="109" mass="11749">MGQVTIISGVERRRSWSDEQKRALVMAVSQPGANAAEIAREADLRPGQIYRWRRQMFGDGQGFAAVAVKPDPAPPMGPAVVVELGSITVRLAADTPPDLAAAVLRSLRR</sequence>
<name>A0A1B3ZDV7_9SPHN</name>
<dbReference type="GO" id="GO:0006313">
    <property type="term" value="P:DNA transposition"/>
    <property type="evidence" value="ECO:0007669"/>
    <property type="project" value="InterPro"/>
</dbReference>
<dbReference type="EMBL" id="CP014168">
    <property type="protein sequence ID" value="AOH85592.1"/>
    <property type="molecule type" value="Genomic_DNA"/>
</dbReference>
<dbReference type="KEGG" id="span:AWL63_18280"/>
<gene>
    <name evidence="1" type="ORF">AWL63_18280</name>
</gene>